<feature type="domain" description="Integrase catalytic" evidence="1">
    <location>
        <begin position="1"/>
        <end position="27"/>
    </location>
</feature>
<dbReference type="Pfam" id="PF13333">
    <property type="entry name" value="rve_2"/>
    <property type="match status" value="1"/>
</dbReference>
<dbReference type="InterPro" id="IPR001584">
    <property type="entry name" value="Integrase_cat-core"/>
</dbReference>
<dbReference type="Proteomes" id="UP000005272">
    <property type="component" value="Unassembled WGS sequence"/>
</dbReference>
<name>A0A828U129_ECOLX</name>
<accession>A0A828U129</accession>
<organism evidence="2 3">
    <name type="scientific">Escherichia coli DEC2D</name>
    <dbReference type="NCBI Taxonomy" id="868141"/>
    <lineage>
        <taxon>Bacteria</taxon>
        <taxon>Pseudomonadati</taxon>
        <taxon>Pseudomonadota</taxon>
        <taxon>Gammaproteobacteria</taxon>
        <taxon>Enterobacterales</taxon>
        <taxon>Enterobacteriaceae</taxon>
        <taxon>Escherichia</taxon>
    </lineage>
</organism>
<comment type="caution">
    <text evidence="2">The sequence shown here is derived from an EMBL/GenBank/DDBJ whole genome shotgun (WGS) entry which is preliminary data.</text>
</comment>
<evidence type="ECO:0000313" key="2">
    <source>
        <dbReference type="EMBL" id="EHU41995.1"/>
    </source>
</evidence>
<gene>
    <name evidence="2" type="ORF">ECDEC2D_3512</name>
</gene>
<sequence>MRETVFNYIECDYNRWRRHSACGGLSPDCLALQIFRNESMQFTSKISHQRGNGLINALPWY</sequence>
<dbReference type="AlphaFoldDB" id="A0A828U129"/>
<evidence type="ECO:0000259" key="1">
    <source>
        <dbReference type="Pfam" id="PF13333"/>
    </source>
</evidence>
<dbReference type="GO" id="GO:0015074">
    <property type="term" value="P:DNA integration"/>
    <property type="evidence" value="ECO:0007669"/>
    <property type="project" value="InterPro"/>
</dbReference>
<protein>
    <submittedName>
        <fullName evidence="2">Transposase insF for insertion sequence IS3A/B/C/D/E/fA</fullName>
    </submittedName>
</protein>
<proteinExistence type="predicted"/>
<dbReference type="EMBL" id="AIFC01000031">
    <property type="protein sequence ID" value="EHU41995.1"/>
    <property type="molecule type" value="Genomic_DNA"/>
</dbReference>
<reference evidence="2 3" key="1">
    <citation type="journal article" date="2012" name="J. Bacteriol.">
        <title>Draft Genome Sequences of the Diarrheagenic Escherichia coli Collection.</title>
        <authorList>
            <person name="Hazen T.H."/>
            <person name="Sahl J.W."/>
            <person name="Redman J.C."/>
            <person name="Morris C.R."/>
            <person name="Daugherty S.C."/>
            <person name="Chibucos M.C."/>
            <person name="Sengamalay N.A."/>
            <person name="Fraser-Liggett C.M."/>
            <person name="Steinsland H."/>
            <person name="Whittam T.S."/>
            <person name="Whittam B."/>
            <person name="Manning S.D."/>
            <person name="Rasko D.A."/>
        </authorList>
    </citation>
    <scope>NUCLEOTIDE SEQUENCE [LARGE SCALE GENOMIC DNA]</scope>
    <source>
        <strain evidence="2 3">DEC2D</strain>
    </source>
</reference>
<evidence type="ECO:0000313" key="3">
    <source>
        <dbReference type="Proteomes" id="UP000005272"/>
    </source>
</evidence>